<keyword evidence="3 5" id="KW-0238">DNA-binding</keyword>
<feature type="domain" description="HTH tetR-type" evidence="6">
    <location>
        <begin position="10"/>
        <end position="70"/>
    </location>
</feature>
<dbReference type="SUPFAM" id="SSF48498">
    <property type="entry name" value="Tetracyclin repressor-like, C-terminal domain"/>
    <property type="match status" value="1"/>
</dbReference>
<dbReference type="GO" id="GO:0000976">
    <property type="term" value="F:transcription cis-regulatory region binding"/>
    <property type="evidence" value="ECO:0007669"/>
    <property type="project" value="TreeGrafter"/>
</dbReference>
<dbReference type="OrthoDB" id="9812484at2"/>
<dbReference type="InterPro" id="IPR001647">
    <property type="entry name" value="HTH_TetR"/>
</dbReference>
<dbReference type="Pfam" id="PF00440">
    <property type="entry name" value="TetR_N"/>
    <property type="match status" value="1"/>
</dbReference>
<dbReference type="InterPro" id="IPR009057">
    <property type="entry name" value="Homeodomain-like_sf"/>
</dbReference>
<dbReference type="PANTHER" id="PTHR30055">
    <property type="entry name" value="HTH-TYPE TRANSCRIPTIONAL REGULATOR RUTR"/>
    <property type="match status" value="1"/>
</dbReference>
<dbReference type="Proteomes" id="UP000219621">
    <property type="component" value="Unassembled WGS sequence"/>
</dbReference>
<dbReference type="GO" id="GO:0003700">
    <property type="term" value="F:DNA-binding transcription factor activity"/>
    <property type="evidence" value="ECO:0007669"/>
    <property type="project" value="TreeGrafter"/>
</dbReference>
<dbReference type="AlphaFoldDB" id="A0A286GDG3"/>
<keyword evidence="8" id="KW-1185">Reference proteome</keyword>
<dbReference type="PANTHER" id="PTHR30055:SF240">
    <property type="entry name" value="HTH-TYPE TRANSCRIPTIONAL REGULATOR ACRR"/>
    <property type="match status" value="1"/>
</dbReference>
<dbReference type="InterPro" id="IPR023772">
    <property type="entry name" value="DNA-bd_HTH_TetR-type_CS"/>
</dbReference>
<name>A0A286GDG3_9PROT</name>
<gene>
    <name evidence="7" type="ORF">SAMN05421508_103101</name>
</gene>
<dbReference type="InterPro" id="IPR050109">
    <property type="entry name" value="HTH-type_TetR-like_transc_reg"/>
</dbReference>
<feature type="DNA-binding region" description="H-T-H motif" evidence="5">
    <location>
        <begin position="33"/>
        <end position="52"/>
    </location>
</feature>
<evidence type="ECO:0000256" key="1">
    <source>
        <dbReference type="ARBA" id="ARBA00022491"/>
    </source>
</evidence>
<keyword evidence="4" id="KW-0804">Transcription</keyword>
<organism evidence="7 8">
    <name type="scientific">Caenispirillum bisanense</name>
    <dbReference type="NCBI Taxonomy" id="414052"/>
    <lineage>
        <taxon>Bacteria</taxon>
        <taxon>Pseudomonadati</taxon>
        <taxon>Pseudomonadota</taxon>
        <taxon>Alphaproteobacteria</taxon>
        <taxon>Rhodospirillales</taxon>
        <taxon>Novispirillaceae</taxon>
        <taxon>Caenispirillum</taxon>
    </lineage>
</organism>
<dbReference type="SUPFAM" id="SSF46689">
    <property type="entry name" value="Homeodomain-like"/>
    <property type="match status" value="1"/>
</dbReference>
<dbReference type="InterPro" id="IPR036271">
    <property type="entry name" value="Tet_transcr_reg_TetR-rel_C_sf"/>
</dbReference>
<keyword evidence="1" id="KW-0678">Repressor</keyword>
<dbReference type="EMBL" id="OCNJ01000003">
    <property type="protein sequence ID" value="SOD93532.1"/>
    <property type="molecule type" value="Genomic_DNA"/>
</dbReference>
<protein>
    <submittedName>
        <fullName evidence="7">Transcriptional regulator, TetR family</fullName>
    </submittedName>
</protein>
<evidence type="ECO:0000256" key="5">
    <source>
        <dbReference type="PROSITE-ProRule" id="PRU00335"/>
    </source>
</evidence>
<evidence type="ECO:0000313" key="8">
    <source>
        <dbReference type="Proteomes" id="UP000219621"/>
    </source>
</evidence>
<dbReference type="Gene3D" id="1.10.357.10">
    <property type="entry name" value="Tetracycline Repressor, domain 2"/>
    <property type="match status" value="1"/>
</dbReference>
<accession>A0A286GDG3</accession>
<reference evidence="7 8" key="1">
    <citation type="submission" date="2017-09" db="EMBL/GenBank/DDBJ databases">
        <authorList>
            <person name="Ehlers B."/>
            <person name="Leendertz F.H."/>
        </authorList>
    </citation>
    <scope>NUCLEOTIDE SEQUENCE [LARGE SCALE GENOMIC DNA]</scope>
    <source>
        <strain evidence="7 8">USBA 140</strain>
    </source>
</reference>
<evidence type="ECO:0000256" key="2">
    <source>
        <dbReference type="ARBA" id="ARBA00023015"/>
    </source>
</evidence>
<proteinExistence type="predicted"/>
<keyword evidence="2" id="KW-0805">Transcription regulation</keyword>
<dbReference type="InterPro" id="IPR013572">
    <property type="entry name" value="Tscrpt_reg_MAATS_C"/>
</dbReference>
<dbReference type="PROSITE" id="PS01081">
    <property type="entry name" value="HTH_TETR_1"/>
    <property type="match status" value="1"/>
</dbReference>
<dbReference type="RefSeq" id="WP_097278470.1">
    <property type="nucleotide sequence ID" value="NZ_OCNJ01000003.1"/>
</dbReference>
<evidence type="ECO:0000259" key="6">
    <source>
        <dbReference type="PROSITE" id="PS50977"/>
    </source>
</evidence>
<evidence type="ECO:0000256" key="4">
    <source>
        <dbReference type="ARBA" id="ARBA00023163"/>
    </source>
</evidence>
<dbReference type="Pfam" id="PF08361">
    <property type="entry name" value="TetR_C_2"/>
    <property type="match status" value="1"/>
</dbReference>
<evidence type="ECO:0000256" key="3">
    <source>
        <dbReference type="ARBA" id="ARBA00023125"/>
    </source>
</evidence>
<evidence type="ECO:0000313" key="7">
    <source>
        <dbReference type="EMBL" id="SOD93532.1"/>
    </source>
</evidence>
<sequence length="210" mass="23106">MARKTKAEAEQTREAILDAAEAIFFEKGVARTTLDEISRAAGVTRGALYWHFRNKADVLTALVERVELPIDRLLAEIAEADAGERGLLGRTRDLFRRVFRELAEDAQRQRVFTILIQGTELVGEMQPVQDHFEAKGNALVAALCRVMERCRETGEVPPGLDPALAASAVHAFLIGIHMLALRCGGPIDLRRDAPAMIDMFFDGLVGRPAG</sequence>
<dbReference type="PROSITE" id="PS50977">
    <property type="entry name" value="HTH_TETR_2"/>
    <property type="match status" value="1"/>
</dbReference>
<dbReference type="PRINTS" id="PR00455">
    <property type="entry name" value="HTHTETR"/>
</dbReference>